<evidence type="ECO:0000313" key="11">
    <source>
        <dbReference type="Proteomes" id="UP000799421"/>
    </source>
</evidence>
<dbReference type="SUPFAM" id="SSF82199">
    <property type="entry name" value="SET domain"/>
    <property type="match status" value="1"/>
</dbReference>
<dbReference type="OrthoDB" id="5427670at2759"/>
<evidence type="ECO:0000256" key="6">
    <source>
        <dbReference type="ARBA" id="ARBA00022691"/>
    </source>
</evidence>
<dbReference type="Gene3D" id="2.170.270.10">
    <property type="entry name" value="SET domain"/>
    <property type="match status" value="1"/>
</dbReference>
<feature type="compositionally biased region" description="Basic and acidic residues" evidence="8">
    <location>
        <begin position="119"/>
        <end position="136"/>
    </location>
</feature>
<feature type="compositionally biased region" description="Basic and acidic residues" evidence="8">
    <location>
        <begin position="158"/>
        <end position="167"/>
    </location>
</feature>
<feature type="domain" description="SET" evidence="9">
    <location>
        <begin position="1"/>
        <end position="76"/>
    </location>
</feature>
<dbReference type="InterPro" id="IPR046341">
    <property type="entry name" value="SET_dom_sf"/>
</dbReference>
<evidence type="ECO:0000256" key="1">
    <source>
        <dbReference type="ARBA" id="ARBA00004123"/>
    </source>
</evidence>
<evidence type="ECO:0000256" key="8">
    <source>
        <dbReference type="SAM" id="MobiDB-lite"/>
    </source>
</evidence>
<dbReference type="InterPro" id="IPR001214">
    <property type="entry name" value="SET_dom"/>
</dbReference>
<gene>
    <name evidence="10" type="ORF">K470DRAFT_264445</name>
</gene>
<keyword evidence="11" id="KW-1185">Reference proteome</keyword>
<dbReference type="InterPro" id="IPR050777">
    <property type="entry name" value="SET2_Histone-Lys_MeTrsfase"/>
</dbReference>
<dbReference type="GO" id="GO:0008168">
    <property type="term" value="F:methyltransferase activity"/>
    <property type="evidence" value="ECO:0007669"/>
    <property type="project" value="UniProtKB-KW"/>
</dbReference>
<accession>A0A6A7BZ18</accession>
<proteinExistence type="predicted"/>
<keyword evidence="3" id="KW-0158">Chromosome</keyword>
<evidence type="ECO:0000313" key="10">
    <source>
        <dbReference type="EMBL" id="KAF2860444.1"/>
    </source>
</evidence>
<keyword evidence="5" id="KW-0808">Transferase</keyword>
<evidence type="ECO:0000259" key="9">
    <source>
        <dbReference type="PROSITE" id="PS50280"/>
    </source>
</evidence>
<evidence type="ECO:0000256" key="7">
    <source>
        <dbReference type="ARBA" id="ARBA00023242"/>
    </source>
</evidence>
<protein>
    <submittedName>
        <fullName evidence="10">SET domain-containing protein</fullName>
    </submittedName>
</protein>
<dbReference type="GO" id="GO:0005694">
    <property type="term" value="C:chromosome"/>
    <property type="evidence" value="ECO:0007669"/>
    <property type="project" value="UniProtKB-SubCell"/>
</dbReference>
<dbReference type="PANTHER" id="PTHR22884">
    <property type="entry name" value="SET DOMAIN PROTEINS"/>
    <property type="match status" value="1"/>
</dbReference>
<keyword evidence="6" id="KW-0949">S-adenosyl-L-methionine</keyword>
<comment type="subcellular location">
    <subcellularLocation>
        <location evidence="2">Chromosome</location>
    </subcellularLocation>
    <subcellularLocation>
        <location evidence="1">Nucleus</location>
    </subcellularLocation>
</comment>
<reference evidence="10" key="1">
    <citation type="journal article" date="2020" name="Stud. Mycol.">
        <title>101 Dothideomycetes genomes: a test case for predicting lifestyles and emergence of pathogens.</title>
        <authorList>
            <person name="Haridas S."/>
            <person name="Albert R."/>
            <person name="Binder M."/>
            <person name="Bloem J."/>
            <person name="Labutti K."/>
            <person name="Salamov A."/>
            <person name="Andreopoulos B."/>
            <person name="Baker S."/>
            <person name="Barry K."/>
            <person name="Bills G."/>
            <person name="Bluhm B."/>
            <person name="Cannon C."/>
            <person name="Castanera R."/>
            <person name="Culley D."/>
            <person name="Daum C."/>
            <person name="Ezra D."/>
            <person name="Gonzalez J."/>
            <person name="Henrissat B."/>
            <person name="Kuo A."/>
            <person name="Liang C."/>
            <person name="Lipzen A."/>
            <person name="Lutzoni F."/>
            <person name="Magnuson J."/>
            <person name="Mondo S."/>
            <person name="Nolan M."/>
            <person name="Ohm R."/>
            <person name="Pangilinan J."/>
            <person name="Park H.-J."/>
            <person name="Ramirez L."/>
            <person name="Alfaro M."/>
            <person name="Sun H."/>
            <person name="Tritt A."/>
            <person name="Yoshinaga Y."/>
            <person name="Zwiers L.-H."/>
            <person name="Turgeon B."/>
            <person name="Goodwin S."/>
            <person name="Spatafora J."/>
            <person name="Crous P."/>
            <person name="Grigoriev I."/>
        </authorList>
    </citation>
    <scope>NUCLEOTIDE SEQUENCE</scope>
    <source>
        <strain evidence="10">CBS 480.64</strain>
    </source>
</reference>
<dbReference type="AlphaFoldDB" id="A0A6A7BZ18"/>
<dbReference type="PROSITE" id="PS50280">
    <property type="entry name" value="SET"/>
    <property type="match status" value="1"/>
</dbReference>
<name>A0A6A7BZ18_9PEZI</name>
<evidence type="ECO:0000256" key="3">
    <source>
        <dbReference type="ARBA" id="ARBA00022454"/>
    </source>
</evidence>
<feature type="region of interest" description="Disordered" evidence="8">
    <location>
        <begin position="95"/>
        <end position="136"/>
    </location>
</feature>
<keyword evidence="4" id="KW-0489">Methyltransferase</keyword>
<keyword evidence="7" id="KW-0539">Nucleus</keyword>
<organism evidence="10 11">
    <name type="scientific">Piedraia hortae CBS 480.64</name>
    <dbReference type="NCBI Taxonomy" id="1314780"/>
    <lineage>
        <taxon>Eukaryota</taxon>
        <taxon>Fungi</taxon>
        <taxon>Dikarya</taxon>
        <taxon>Ascomycota</taxon>
        <taxon>Pezizomycotina</taxon>
        <taxon>Dothideomycetes</taxon>
        <taxon>Dothideomycetidae</taxon>
        <taxon>Capnodiales</taxon>
        <taxon>Piedraiaceae</taxon>
        <taxon>Piedraia</taxon>
    </lineage>
</organism>
<feature type="region of interest" description="Disordered" evidence="8">
    <location>
        <begin position="158"/>
        <end position="182"/>
    </location>
</feature>
<dbReference type="EMBL" id="MU005981">
    <property type="protein sequence ID" value="KAF2860444.1"/>
    <property type="molecule type" value="Genomic_DNA"/>
</dbReference>
<sequence>MGELVTEVENRGRYKGFEGGVVIDATERSGEARFVNRSREPNCEAVKVVVDESPHIGIFAGERGVKSGEEVTIDYRLDCNSEKCYRGIPSCRRGLGRKRSASVPEEKKVPKTRGRKRKAKEDVVTTKTPPEEKEAGKRLLNAIDGGVGLDGVGVKVKKADQMSERDKRWAKRARQMKDAGTR</sequence>
<dbReference type="GO" id="GO:0005634">
    <property type="term" value="C:nucleus"/>
    <property type="evidence" value="ECO:0007669"/>
    <property type="project" value="UniProtKB-SubCell"/>
</dbReference>
<evidence type="ECO:0000256" key="5">
    <source>
        <dbReference type="ARBA" id="ARBA00022679"/>
    </source>
</evidence>
<evidence type="ECO:0000256" key="4">
    <source>
        <dbReference type="ARBA" id="ARBA00022603"/>
    </source>
</evidence>
<dbReference type="Pfam" id="PF00856">
    <property type="entry name" value="SET"/>
    <property type="match status" value="1"/>
</dbReference>
<evidence type="ECO:0000256" key="2">
    <source>
        <dbReference type="ARBA" id="ARBA00004286"/>
    </source>
</evidence>
<dbReference type="Proteomes" id="UP000799421">
    <property type="component" value="Unassembled WGS sequence"/>
</dbReference>
<dbReference type="GO" id="GO:0032259">
    <property type="term" value="P:methylation"/>
    <property type="evidence" value="ECO:0007669"/>
    <property type="project" value="UniProtKB-KW"/>
</dbReference>